<feature type="transmembrane region" description="Helical" evidence="2">
    <location>
        <begin position="204"/>
        <end position="225"/>
    </location>
</feature>
<protein>
    <recommendedName>
        <fullName evidence="5">DUF4129 domain-containing protein</fullName>
    </recommendedName>
</protein>
<comment type="caution">
    <text evidence="3">The sequence shown here is derived from an EMBL/GenBank/DDBJ whole genome shotgun (WGS) entry which is preliminary data.</text>
</comment>
<sequence>MNENDERKRMHSIAMLALLSIGVYLFPIMTITSLYAQRMIPFILLGLFVVTGWFVQWLQHRFTGLMQRSSFVRSTAALVIGTLFNIIPGTLLHLSLPVIITLAVCSITAAFTGFQYDHGYHSTMLWRLQIIGVISAIVLTIAAGQVPFLWPMQMYAMYMYAAGVISFVLWIVAQYRTQLDRAVLNDGSRRLVLREFTRANHQRIIWMLVVIVGIGAFPSLAAWLAPLRDRVLAWIRSLLGTSSPQQLPDTPQAPNEPMTLPDELKGPPSEPSMFWEILSWVVFGAAAAVMIWLLTKLARVIWNKLEERFKGILQPVQKREAPKTEYVDISESLEVPAQIRKRWFRKKESVPAQSGERIRYYYRTWVNQALQRGVAIEKSHTPLEAAETIIKSPSEPLDAKSHFKPGEQELAARLPAAYNAVRYGRNGEDHPDVIEMDRIWKSYSK</sequence>
<keyword evidence="2" id="KW-1133">Transmembrane helix</keyword>
<evidence type="ECO:0000256" key="2">
    <source>
        <dbReference type="SAM" id="Phobius"/>
    </source>
</evidence>
<dbReference type="Proteomes" id="UP000249204">
    <property type="component" value="Unassembled WGS sequence"/>
</dbReference>
<feature type="transmembrane region" description="Helical" evidence="2">
    <location>
        <begin position="277"/>
        <end position="295"/>
    </location>
</feature>
<evidence type="ECO:0000313" key="4">
    <source>
        <dbReference type="Proteomes" id="UP000249204"/>
    </source>
</evidence>
<dbReference type="RefSeq" id="WP_111272352.1">
    <property type="nucleotide sequence ID" value="NZ_QKWW01000069.1"/>
</dbReference>
<feature type="transmembrane region" description="Helical" evidence="2">
    <location>
        <begin position="70"/>
        <end position="88"/>
    </location>
</feature>
<evidence type="ECO:0008006" key="5">
    <source>
        <dbReference type="Google" id="ProtNLM"/>
    </source>
</evidence>
<keyword evidence="2" id="KW-0472">Membrane</keyword>
<organism evidence="3 4">
    <name type="scientific">Paenibacillus silvae</name>
    <dbReference type="NCBI Taxonomy" id="1325358"/>
    <lineage>
        <taxon>Bacteria</taxon>
        <taxon>Bacillati</taxon>
        <taxon>Bacillota</taxon>
        <taxon>Bacilli</taxon>
        <taxon>Bacillales</taxon>
        <taxon>Paenibacillaceae</taxon>
        <taxon>Paenibacillus</taxon>
    </lineage>
</organism>
<name>A0A2W6P5H5_9BACL</name>
<evidence type="ECO:0000256" key="1">
    <source>
        <dbReference type="SAM" id="MobiDB-lite"/>
    </source>
</evidence>
<reference evidence="3 4" key="1">
    <citation type="submission" date="2018-06" db="EMBL/GenBank/DDBJ databases">
        <title>Isolation of heavy metals resistant Paenibacillus silvae NC2 from Gold-Copper mine in ZiJin, China.</title>
        <authorList>
            <person name="Xu J."/>
            <person name="Mazhar H.S."/>
            <person name="Rensing C."/>
        </authorList>
    </citation>
    <scope>NUCLEOTIDE SEQUENCE [LARGE SCALE GENOMIC DNA]</scope>
    <source>
        <strain evidence="3 4">NC2</strain>
    </source>
</reference>
<feature type="transmembrane region" description="Helical" evidence="2">
    <location>
        <begin position="94"/>
        <end position="114"/>
    </location>
</feature>
<proteinExistence type="predicted"/>
<feature type="compositionally biased region" description="Polar residues" evidence="1">
    <location>
        <begin position="243"/>
        <end position="253"/>
    </location>
</feature>
<evidence type="ECO:0000313" key="3">
    <source>
        <dbReference type="EMBL" id="PZT53406.1"/>
    </source>
</evidence>
<keyword evidence="2" id="KW-0812">Transmembrane</keyword>
<feature type="transmembrane region" description="Helical" evidence="2">
    <location>
        <begin position="126"/>
        <end position="149"/>
    </location>
</feature>
<feature type="transmembrane region" description="Helical" evidence="2">
    <location>
        <begin position="12"/>
        <end position="33"/>
    </location>
</feature>
<dbReference type="EMBL" id="QKWW01000069">
    <property type="protein sequence ID" value="PZT53406.1"/>
    <property type="molecule type" value="Genomic_DNA"/>
</dbReference>
<gene>
    <name evidence="3" type="ORF">DN757_22155</name>
</gene>
<feature type="region of interest" description="Disordered" evidence="1">
    <location>
        <begin position="243"/>
        <end position="267"/>
    </location>
</feature>
<feature type="transmembrane region" description="Helical" evidence="2">
    <location>
        <begin position="155"/>
        <end position="173"/>
    </location>
</feature>
<accession>A0A2W6P5H5</accession>
<dbReference type="AlphaFoldDB" id="A0A2W6P5H5"/>
<feature type="transmembrane region" description="Helical" evidence="2">
    <location>
        <begin position="39"/>
        <end position="58"/>
    </location>
</feature>